<proteinExistence type="inferred from homology"/>
<dbReference type="SUPFAM" id="SSF46785">
    <property type="entry name" value="Winged helix' DNA-binding domain"/>
    <property type="match status" value="1"/>
</dbReference>
<sequence>MHKMTSRTFPSTTSLRCFEASARFLSFTKAAQVLHMTQSAVSKQVIHLEDSLNTTLFDRSLKGLNLTPSGKIFLAEAQKILNQIEISVLNILAHGSEAETVNIAVHPTLCARWLIKALKGFGKSHPNIHLDVQEQIHDSEIENLQADIAFLYGEGVWRDMTSIKLFEEQCVAVCSPEITQTPFNSLEDFHCHVLIQCRSRPRAWDEYFQMQEFVNEHPFIGPRFDTFYSCINAAIIGCGVALIPKFLIEEELLTQKLILAWPYELNNTKAYYMTYPTSMAKTPKVVTITQWIQDHLNEC</sequence>
<dbReference type="Gene3D" id="1.10.10.10">
    <property type="entry name" value="Winged helix-like DNA-binding domain superfamily/Winged helix DNA-binding domain"/>
    <property type="match status" value="1"/>
</dbReference>
<dbReference type="PROSITE" id="PS50931">
    <property type="entry name" value="HTH_LYSR"/>
    <property type="match status" value="1"/>
</dbReference>
<keyword evidence="2" id="KW-0805">Transcription regulation</keyword>
<dbReference type="PRINTS" id="PR00039">
    <property type="entry name" value="HTHLYSR"/>
</dbReference>
<keyword evidence="3" id="KW-0238">DNA-binding</keyword>
<reference evidence="5" key="1">
    <citation type="submission" date="2022-02" db="EMBL/GenBank/DDBJ databases">
        <title>Characterization of Tn125 harboring carbapenem-resistant Acinetobacter bereziniae clinical isolates.</title>
        <authorList>
            <person name="Wong N.-K."/>
            <person name="Pan Q."/>
        </authorList>
    </citation>
    <scope>NUCLEOTIDE SEQUENCE</scope>
    <source>
        <strain evidence="5">GD03393</strain>
    </source>
</reference>
<dbReference type="InterPro" id="IPR000847">
    <property type="entry name" value="LysR_HTH_N"/>
</dbReference>
<accession>A0A8I1DJJ8</accession>
<organism evidence="5 6">
    <name type="scientific">Acinetobacter bereziniae</name>
    <name type="common">Acinetobacter genomosp. 10</name>
    <dbReference type="NCBI Taxonomy" id="106648"/>
    <lineage>
        <taxon>Bacteria</taxon>
        <taxon>Pseudomonadati</taxon>
        <taxon>Pseudomonadota</taxon>
        <taxon>Gammaproteobacteria</taxon>
        <taxon>Moraxellales</taxon>
        <taxon>Moraxellaceae</taxon>
        <taxon>Acinetobacter</taxon>
    </lineage>
</organism>
<dbReference type="GO" id="GO:0003700">
    <property type="term" value="F:DNA-binding transcription factor activity"/>
    <property type="evidence" value="ECO:0007669"/>
    <property type="project" value="InterPro"/>
</dbReference>
<evidence type="ECO:0000256" key="3">
    <source>
        <dbReference type="ARBA" id="ARBA00023125"/>
    </source>
</evidence>
<gene>
    <name evidence="5" type="ORF">I9054_017455</name>
</gene>
<dbReference type="GO" id="GO:0043565">
    <property type="term" value="F:sequence-specific DNA binding"/>
    <property type="evidence" value="ECO:0007669"/>
    <property type="project" value="TreeGrafter"/>
</dbReference>
<dbReference type="PANTHER" id="PTHR30537:SF26">
    <property type="entry name" value="GLYCINE CLEAVAGE SYSTEM TRANSCRIPTIONAL ACTIVATOR"/>
    <property type="match status" value="1"/>
</dbReference>
<evidence type="ECO:0000313" key="5">
    <source>
        <dbReference type="EMBL" id="UUN97123.1"/>
    </source>
</evidence>
<dbReference type="Proteomes" id="UP000644140">
    <property type="component" value="Chromosome"/>
</dbReference>
<keyword evidence="4" id="KW-0804">Transcription</keyword>
<dbReference type="AlphaFoldDB" id="A0A8I1DJJ8"/>
<protein>
    <submittedName>
        <fullName evidence="5">LysR substrate-binding domain-containing protein</fullName>
    </submittedName>
</protein>
<dbReference type="RefSeq" id="WP_004827757.1">
    <property type="nucleotide sequence ID" value="NZ_BKEF01000001.1"/>
</dbReference>
<comment type="similarity">
    <text evidence="1">Belongs to the LysR transcriptional regulatory family.</text>
</comment>
<dbReference type="GO" id="GO:0006351">
    <property type="term" value="P:DNA-templated transcription"/>
    <property type="evidence" value="ECO:0007669"/>
    <property type="project" value="TreeGrafter"/>
</dbReference>
<dbReference type="Pfam" id="PF03466">
    <property type="entry name" value="LysR_substrate"/>
    <property type="match status" value="1"/>
</dbReference>
<evidence type="ECO:0000256" key="2">
    <source>
        <dbReference type="ARBA" id="ARBA00023015"/>
    </source>
</evidence>
<dbReference type="PANTHER" id="PTHR30537">
    <property type="entry name" value="HTH-TYPE TRANSCRIPTIONAL REGULATOR"/>
    <property type="match status" value="1"/>
</dbReference>
<dbReference type="KEGG" id="aber:BSR55_03730"/>
<dbReference type="InterPro" id="IPR036388">
    <property type="entry name" value="WH-like_DNA-bd_sf"/>
</dbReference>
<dbReference type="EMBL" id="CP092085">
    <property type="protein sequence ID" value="UUN97123.1"/>
    <property type="molecule type" value="Genomic_DNA"/>
</dbReference>
<dbReference type="Gene3D" id="3.40.190.10">
    <property type="entry name" value="Periplasmic binding protein-like II"/>
    <property type="match status" value="2"/>
</dbReference>
<evidence type="ECO:0000256" key="4">
    <source>
        <dbReference type="ARBA" id="ARBA00023163"/>
    </source>
</evidence>
<evidence type="ECO:0000256" key="1">
    <source>
        <dbReference type="ARBA" id="ARBA00009437"/>
    </source>
</evidence>
<name>A0A8I1DJJ8_ACIBZ</name>
<dbReference type="InterPro" id="IPR058163">
    <property type="entry name" value="LysR-type_TF_proteobact-type"/>
</dbReference>
<evidence type="ECO:0000313" key="6">
    <source>
        <dbReference type="Proteomes" id="UP000644140"/>
    </source>
</evidence>
<dbReference type="SUPFAM" id="SSF53850">
    <property type="entry name" value="Periplasmic binding protein-like II"/>
    <property type="match status" value="1"/>
</dbReference>
<dbReference type="FunFam" id="1.10.10.10:FF:000001">
    <property type="entry name" value="LysR family transcriptional regulator"/>
    <property type="match status" value="1"/>
</dbReference>
<dbReference type="Pfam" id="PF00126">
    <property type="entry name" value="HTH_1"/>
    <property type="match status" value="1"/>
</dbReference>
<dbReference type="InterPro" id="IPR005119">
    <property type="entry name" value="LysR_subst-bd"/>
</dbReference>
<dbReference type="InterPro" id="IPR036390">
    <property type="entry name" value="WH_DNA-bd_sf"/>
</dbReference>